<evidence type="ECO:0000313" key="9">
    <source>
        <dbReference type="Proteomes" id="UP001161388"/>
    </source>
</evidence>
<feature type="region of interest" description="Disordered" evidence="4">
    <location>
        <begin position="900"/>
        <end position="930"/>
    </location>
</feature>
<dbReference type="InterPro" id="IPR004089">
    <property type="entry name" value="MCPsignal_dom"/>
</dbReference>
<evidence type="ECO:0000256" key="4">
    <source>
        <dbReference type="SAM" id="MobiDB-lite"/>
    </source>
</evidence>
<dbReference type="PANTHER" id="PTHR43531:SF11">
    <property type="entry name" value="METHYL-ACCEPTING CHEMOTAXIS PROTEIN 3"/>
    <property type="match status" value="1"/>
</dbReference>
<dbReference type="Gene3D" id="1.10.287.950">
    <property type="entry name" value="Methyl-accepting chemotaxis protein"/>
    <property type="match status" value="1"/>
</dbReference>
<dbReference type="CDD" id="cd06225">
    <property type="entry name" value="HAMP"/>
    <property type="match status" value="1"/>
</dbReference>
<proteinExistence type="inferred from homology"/>
<dbReference type="SUPFAM" id="SSF158472">
    <property type="entry name" value="HAMP domain-like"/>
    <property type="match status" value="1"/>
</dbReference>
<sequence>MISRLSHTLGSVIVRLGLIFGALAAMTTAAIVVAWMVFQSIASNMAVLSDTHLPELQESAKVVATTDAVRNILLEVLIAESTAELDQLSVRMQATLAALRQNIGTDEPAADEAMATLVEDVEKSLGDLTAARKEALLSRTSVAEKIKEALNLATGAADLLATASDEAFAELVKGGDNTIGSVDASLTQLIESDFALYQSTLAVHSKMNLLSGLALSRTQTTDGSIRTILADLATAADKHLRDLLGQLAGAEPTRNLAESLKITQAELMKTFRNTGRSTRPTTILALRQAADADLTAALDDIYFELVIKSEDTKAANQDAIKVLLDEQVMGIRQQAALNASTKSLVSAILQVALSRDTNELDLNAAALKRSTSRLATAMDGAAPNIQKILKEIMAMSDPQKGILFTRAAAIAANQRAFQATQRATQAVGQIATAVSDGALKARSHIESSAAILNKQVHTAQERIKIISLISGIIVLIAPCMIWWMITRPLNRVTKVTERLARGDLSQITELHQQHGEIGRLAQALHIFRQGALERIQLQTDEKRNQEERLAAERSAEQAKRDAEQQARDLEAARAKEDRDREARTFAREEEARLKEEKERDLRAKEQALVVSELADGLNRLSKGDLSLVIETAFPPSYEGLRKDYNTAILSLSEIIENIGLCADTIDQSSAEITAASLDLATRTEKAATTLEQTSTALNAITTGVSAAAKGASSAARDANEVNEKTEQSRKVMTDAVQAMREIEGSSSEIGKIVGVIDAIAFQTNLLALNAGVEAARAGEAGAGFAVVASEVRQLAHRSSEAADQIKSLVSLSTTQVETGVTLLAENSNWLDWNLNEISKMAQIMTEIASSSDQQSRGLSDINRSVEELDGNTQKNAAMFEETTAANQSLTEQARQLISMVSGFSTAAPANGENQSDQSRFSPEPEEERAA</sequence>
<keyword evidence="5" id="KW-0472">Membrane</keyword>
<feature type="domain" description="Methyl-accepting transducer" evidence="6">
    <location>
        <begin position="661"/>
        <end position="890"/>
    </location>
</feature>
<protein>
    <recommendedName>
        <fullName evidence="10">Methyl-accepting chemotaxis protein</fullName>
    </recommendedName>
</protein>
<dbReference type="PROSITE" id="PS50111">
    <property type="entry name" value="CHEMOTAXIS_TRANSDUC_2"/>
    <property type="match status" value="1"/>
</dbReference>
<comment type="similarity">
    <text evidence="2">Belongs to the methyl-accepting chemotaxis (MCP) protein family.</text>
</comment>
<keyword evidence="1" id="KW-0145">Chemotaxis</keyword>
<dbReference type="Proteomes" id="UP001161388">
    <property type="component" value="Unassembled WGS sequence"/>
</dbReference>
<dbReference type="RefSeq" id="WP_284369964.1">
    <property type="nucleotide sequence ID" value="NZ_BSNL01000001.1"/>
</dbReference>
<evidence type="ECO:0000256" key="2">
    <source>
        <dbReference type="ARBA" id="ARBA00029447"/>
    </source>
</evidence>
<evidence type="ECO:0008006" key="10">
    <source>
        <dbReference type="Google" id="ProtNLM"/>
    </source>
</evidence>
<dbReference type="SMART" id="SM00283">
    <property type="entry name" value="MA"/>
    <property type="match status" value="1"/>
</dbReference>
<evidence type="ECO:0000256" key="1">
    <source>
        <dbReference type="ARBA" id="ARBA00022500"/>
    </source>
</evidence>
<dbReference type="InterPro" id="IPR003660">
    <property type="entry name" value="HAMP_dom"/>
</dbReference>
<dbReference type="SMART" id="SM00304">
    <property type="entry name" value="HAMP"/>
    <property type="match status" value="2"/>
</dbReference>
<evidence type="ECO:0000256" key="3">
    <source>
        <dbReference type="PROSITE-ProRule" id="PRU00284"/>
    </source>
</evidence>
<feature type="compositionally biased region" description="Polar residues" evidence="4">
    <location>
        <begin position="911"/>
        <end position="920"/>
    </location>
</feature>
<evidence type="ECO:0000313" key="8">
    <source>
        <dbReference type="EMBL" id="GLQ25551.1"/>
    </source>
</evidence>
<dbReference type="Gene3D" id="6.10.340.10">
    <property type="match status" value="1"/>
</dbReference>
<organism evidence="8 9">
    <name type="scientific">Sulfitobacter pacificus</name>
    <dbReference type="NCBI Taxonomy" id="1499314"/>
    <lineage>
        <taxon>Bacteria</taxon>
        <taxon>Pseudomonadati</taxon>
        <taxon>Pseudomonadota</taxon>
        <taxon>Alphaproteobacteria</taxon>
        <taxon>Rhodobacterales</taxon>
        <taxon>Roseobacteraceae</taxon>
        <taxon>Sulfitobacter</taxon>
    </lineage>
</organism>
<dbReference type="Pfam" id="PF00015">
    <property type="entry name" value="MCPsignal"/>
    <property type="match status" value="1"/>
</dbReference>
<dbReference type="Pfam" id="PF00672">
    <property type="entry name" value="HAMP"/>
    <property type="match status" value="1"/>
</dbReference>
<evidence type="ECO:0000256" key="5">
    <source>
        <dbReference type="SAM" id="Phobius"/>
    </source>
</evidence>
<feature type="region of interest" description="Disordered" evidence="4">
    <location>
        <begin position="542"/>
        <end position="584"/>
    </location>
</feature>
<feature type="domain" description="HAMP" evidence="7">
    <location>
        <begin position="483"/>
        <end position="536"/>
    </location>
</feature>
<reference evidence="8" key="2">
    <citation type="submission" date="2023-01" db="EMBL/GenBank/DDBJ databases">
        <title>Draft genome sequence of Sulfitobacter pacificus strain NBRC 109915.</title>
        <authorList>
            <person name="Sun Q."/>
            <person name="Mori K."/>
        </authorList>
    </citation>
    <scope>NUCLEOTIDE SEQUENCE</scope>
    <source>
        <strain evidence="8">NBRC 109915</strain>
    </source>
</reference>
<accession>A0ABQ5VFK4</accession>
<feature type="transmembrane region" description="Helical" evidence="5">
    <location>
        <begin position="12"/>
        <end position="38"/>
    </location>
</feature>
<comment type="caution">
    <text evidence="8">The sequence shown here is derived from an EMBL/GenBank/DDBJ whole genome shotgun (WGS) entry which is preliminary data.</text>
</comment>
<evidence type="ECO:0000259" key="6">
    <source>
        <dbReference type="PROSITE" id="PS50111"/>
    </source>
</evidence>
<reference evidence="8" key="1">
    <citation type="journal article" date="2014" name="Int. J. Syst. Evol. Microbiol.">
        <title>Complete genome of a new Firmicutes species belonging to the dominant human colonic microbiota ('Ruminococcus bicirculans') reveals two chromosomes and a selective capacity to utilize plant glucans.</title>
        <authorList>
            <consortium name="NISC Comparative Sequencing Program"/>
            <person name="Wegmann U."/>
            <person name="Louis P."/>
            <person name="Goesmann A."/>
            <person name="Henrissat B."/>
            <person name="Duncan S.H."/>
            <person name="Flint H.J."/>
        </authorList>
    </citation>
    <scope>NUCLEOTIDE SEQUENCE</scope>
    <source>
        <strain evidence="8">NBRC 109915</strain>
    </source>
</reference>
<feature type="transmembrane region" description="Helical" evidence="5">
    <location>
        <begin position="465"/>
        <end position="485"/>
    </location>
</feature>
<keyword evidence="3" id="KW-0807">Transducer</keyword>
<dbReference type="PANTHER" id="PTHR43531">
    <property type="entry name" value="PROTEIN ICFG"/>
    <property type="match status" value="1"/>
</dbReference>
<dbReference type="SUPFAM" id="SSF58104">
    <property type="entry name" value="Methyl-accepting chemotaxis protein (MCP) signaling domain"/>
    <property type="match status" value="1"/>
</dbReference>
<keyword evidence="5" id="KW-1133">Transmembrane helix</keyword>
<keyword evidence="9" id="KW-1185">Reference proteome</keyword>
<gene>
    <name evidence="8" type="ORF">GCM10007927_03540</name>
</gene>
<dbReference type="InterPro" id="IPR051310">
    <property type="entry name" value="MCP_chemotaxis"/>
</dbReference>
<feature type="domain" description="HAMP" evidence="7">
    <location>
        <begin position="604"/>
        <end position="656"/>
    </location>
</feature>
<keyword evidence="5" id="KW-0812">Transmembrane</keyword>
<evidence type="ECO:0000259" key="7">
    <source>
        <dbReference type="PROSITE" id="PS50885"/>
    </source>
</evidence>
<dbReference type="PROSITE" id="PS50885">
    <property type="entry name" value="HAMP"/>
    <property type="match status" value="2"/>
</dbReference>
<name>A0ABQ5VFK4_9RHOB</name>
<dbReference type="EMBL" id="BSNL01000001">
    <property type="protein sequence ID" value="GLQ25551.1"/>
    <property type="molecule type" value="Genomic_DNA"/>
</dbReference>